<dbReference type="PANTHER" id="PTHR19288">
    <property type="entry name" value="4-NITROPHENYLPHOSPHATASE-RELATED"/>
    <property type="match status" value="1"/>
</dbReference>
<dbReference type="InterPro" id="IPR006357">
    <property type="entry name" value="HAD-SF_hydro_IIA"/>
</dbReference>
<dbReference type="AlphaFoldDB" id="K3WZ11"/>
<dbReference type="Gene3D" id="3.40.50.1000">
    <property type="entry name" value="HAD superfamily/HAD-like"/>
    <property type="match status" value="2"/>
</dbReference>
<dbReference type="NCBIfam" id="TIGR01459">
    <property type="entry name" value="HAD-SF-IIA-hyp4"/>
    <property type="match status" value="1"/>
</dbReference>
<reference evidence="2" key="2">
    <citation type="submission" date="2010-04" db="EMBL/GenBank/DDBJ databases">
        <authorList>
            <person name="Buell R."/>
            <person name="Hamilton J."/>
            <person name="Hostetler J."/>
        </authorList>
    </citation>
    <scope>NUCLEOTIDE SEQUENCE [LARGE SCALE GENOMIC DNA]</scope>
    <source>
        <strain evidence="2">DAOM:BR144</strain>
    </source>
</reference>
<dbReference type="InterPro" id="IPR036412">
    <property type="entry name" value="HAD-like_sf"/>
</dbReference>
<dbReference type="PANTHER" id="PTHR19288:SF90">
    <property type="entry name" value="OS08G0542600 PROTEIN"/>
    <property type="match status" value="1"/>
</dbReference>
<reference evidence="1" key="3">
    <citation type="submission" date="2015-02" db="UniProtKB">
        <authorList>
            <consortium name="EnsemblProtists"/>
        </authorList>
    </citation>
    <scope>IDENTIFICATION</scope>
    <source>
        <strain evidence="1">DAOM BR144</strain>
    </source>
</reference>
<dbReference type="EMBL" id="GL376623">
    <property type="status" value="NOT_ANNOTATED_CDS"/>
    <property type="molecule type" value="Genomic_DNA"/>
</dbReference>
<dbReference type="VEuPathDB" id="FungiDB:PYU1_G010190"/>
<dbReference type="GO" id="GO:0016791">
    <property type="term" value="F:phosphatase activity"/>
    <property type="evidence" value="ECO:0007669"/>
    <property type="project" value="TreeGrafter"/>
</dbReference>
<dbReference type="GO" id="GO:0009507">
    <property type="term" value="C:chloroplast"/>
    <property type="evidence" value="ECO:0007669"/>
    <property type="project" value="TreeGrafter"/>
</dbReference>
<dbReference type="InterPro" id="IPR006356">
    <property type="entry name" value="HAD-SF_hydro_IIA_hyp3"/>
</dbReference>
<dbReference type="STRING" id="431595.K3WZ11"/>
<organism evidence="1 2">
    <name type="scientific">Globisporangium ultimum (strain ATCC 200006 / CBS 805.95 / DAOM BR144)</name>
    <name type="common">Pythium ultimum</name>
    <dbReference type="NCBI Taxonomy" id="431595"/>
    <lineage>
        <taxon>Eukaryota</taxon>
        <taxon>Sar</taxon>
        <taxon>Stramenopiles</taxon>
        <taxon>Oomycota</taxon>
        <taxon>Peronosporomycetes</taxon>
        <taxon>Pythiales</taxon>
        <taxon>Pythiaceae</taxon>
        <taxon>Globisporangium</taxon>
    </lineage>
</organism>
<dbReference type="EnsemblProtists" id="PYU1_T010210">
    <property type="protein sequence ID" value="PYU1_T010210"/>
    <property type="gene ID" value="PYU1_G010190"/>
</dbReference>
<dbReference type="InParanoid" id="K3WZ11"/>
<reference evidence="2" key="1">
    <citation type="journal article" date="2010" name="Genome Biol.">
        <title>Genome sequence of the necrotrophic plant pathogen Pythium ultimum reveals original pathogenicity mechanisms and effector repertoire.</title>
        <authorList>
            <person name="Levesque C.A."/>
            <person name="Brouwer H."/>
            <person name="Cano L."/>
            <person name="Hamilton J.P."/>
            <person name="Holt C."/>
            <person name="Huitema E."/>
            <person name="Raffaele S."/>
            <person name="Robideau G.P."/>
            <person name="Thines M."/>
            <person name="Win J."/>
            <person name="Zerillo M.M."/>
            <person name="Beakes G.W."/>
            <person name="Boore J.L."/>
            <person name="Busam D."/>
            <person name="Dumas B."/>
            <person name="Ferriera S."/>
            <person name="Fuerstenberg S.I."/>
            <person name="Gachon C.M."/>
            <person name="Gaulin E."/>
            <person name="Govers F."/>
            <person name="Grenville-Briggs L."/>
            <person name="Horner N."/>
            <person name="Hostetler J."/>
            <person name="Jiang R.H."/>
            <person name="Johnson J."/>
            <person name="Krajaejun T."/>
            <person name="Lin H."/>
            <person name="Meijer H.J."/>
            <person name="Moore B."/>
            <person name="Morris P."/>
            <person name="Phuntmart V."/>
            <person name="Puiu D."/>
            <person name="Shetty J."/>
            <person name="Stajich J.E."/>
            <person name="Tripathy S."/>
            <person name="Wawra S."/>
            <person name="van West P."/>
            <person name="Whitty B.R."/>
            <person name="Coutinho P.M."/>
            <person name="Henrissat B."/>
            <person name="Martin F."/>
            <person name="Thomas P.D."/>
            <person name="Tyler B.M."/>
            <person name="De Vries R.P."/>
            <person name="Kamoun S."/>
            <person name="Yandell M."/>
            <person name="Tisserat N."/>
            <person name="Buell C.R."/>
        </authorList>
    </citation>
    <scope>NUCLEOTIDE SEQUENCE</scope>
    <source>
        <strain evidence="2">DAOM:BR144</strain>
    </source>
</reference>
<dbReference type="OMA" id="EHDIAGG"/>
<evidence type="ECO:0000313" key="1">
    <source>
        <dbReference type="EnsemblProtists" id="PYU1_T010210"/>
    </source>
</evidence>
<name>K3WZ11_GLOUD</name>
<dbReference type="NCBIfam" id="TIGR01460">
    <property type="entry name" value="HAD-SF-IIA"/>
    <property type="match status" value="1"/>
</dbReference>
<accession>K3WZ11</accession>
<dbReference type="HOGENOM" id="CLU_043473_2_1_1"/>
<keyword evidence="2" id="KW-1185">Reference proteome</keyword>
<proteinExistence type="predicted"/>
<dbReference type="InterPro" id="IPR023214">
    <property type="entry name" value="HAD_sf"/>
</dbReference>
<sequence>MSKIVRGLRDVTDSFDVFLIDQYGVLHNGSVAYPGAVECFNRLVALGKRVVLLSNTSKRAASLRGKLAAFGFDPNFLGSVTGGEAAWTYLRAHSSELARCALMTADAVENVGKRQTNTESLFHGLDVQVVDVESAQFLLVEGTRRVCYSEDPAEALHTDFHTTGQVNEHIRSFLENGRKRNLPMLCTNPDLVAMLKDNQMVHMGGKIAKMYEEMGGSVMYFGKPLKEHFEVCLDMANVAHNAADRARVIHIGDSFHHDIQGAVNTGIDSIFIAGGVHASELGMPDSSAVVEPEPLAQLCAKFGLVPTYTASGFIW</sequence>
<dbReference type="Proteomes" id="UP000019132">
    <property type="component" value="Unassembled WGS sequence"/>
</dbReference>
<dbReference type="Pfam" id="PF13242">
    <property type="entry name" value="Hydrolase_like"/>
    <property type="match status" value="1"/>
</dbReference>
<dbReference type="SUPFAM" id="SSF56784">
    <property type="entry name" value="HAD-like"/>
    <property type="match status" value="1"/>
</dbReference>
<dbReference type="Pfam" id="PF13344">
    <property type="entry name" value="Hydrolase_6"/>
    <property type="match status" value="1"/>
</dbReference>
<dbReference type="eggNOG" id="ENOG502QU6A">
    <property type="taxonomic scope" value="Eukaryota"/>
</dbReference>
<protein>
    <submittedName>
        <fullName evidence="1">Uncharacterized protein</fullName>
    </submittedName>
</protein>
<evidence type="ECO:0000313" key="2">
    <source>
        <dbReference type="Proteomes" id="UP000019132"/>
    </source>
</evidence>